<sequence length="292" mass="35331">MEIKEFKTFEEQVAKLIEHGCEDITSKEYAITILKRINYYRLTAYFLPFRDEESQKYDSNKVSLEKIYSIYQFDSELRLLLMEYLEDIELYFKTQVAYHHSEQYGALAYKYSKNFNKYHKHDEFMKNLEKELSYRRKDPIYKHHQFKYDGEFPLWVLVEFFSFGMTSKFYADSPNSVQSLIAKDLNIKITQVRTYLEVAVVLRNYCAHYSRLYYRSFTKVPGQLPPFMTENVKIKNRLMAQLYAIKQLYTDRDKWNNNFIPRLRGLFAKYQSSIHLHHLGFTGDWEYVLKNK</sequence>
<evidence type="ECO:0000313" key="1">
    <source>
        <dbReference type="EMBL" id="AAN57831.1"/>
    </source>
</evidence>
<name>Q8DWK3_STRMU</name>
<dbReference type="AlphaFoldDB" id="Q8DWK3"/>
<proteinExistence type="predicted"/>
<dbReference type="STRING" id="210007.SMU_42"/>
<dbReference type="PATRIC" id="fig|210007.7.peg.36"/>
<dbReference type="OrthoDB" id="5363652at2"/>
<keyword evidence="2" id="KW-1185">Reference proteome</keyword>
<evidence type="ECO:0008006" key="3">
    <source>
        <dbReference type="Google" id="ProtNLM"/>
    </source>
</evidence>
<dbReference type="eggNOG" id="COG4823">
    <property type="taxonomic scope" value="Bacteria"/>
</dbReference>
<dbReference type="PhylomeDB" id="Q8DWK3"/>
<organism evidence="1 2">
    <name type="scientific">Streptococcus mutans serotype c (strain ATCC 700610 / UA159)</name>
    <dbReference type="NCBI Taxonomy" id="210007"/>
    <lineage>
        <taxon>Bacteria</taxon>
        <taxon>Bacillati</taxon>
        <taxon>Bacillota</taxon>
        <taxon>Bacilli</taxon>
        <taxon>Lactobacillales</taxon>
        <taxon>Streptococcaceae</taxon>
        <taxon>Streptococcus</taxon>
    </lineage>
</organism>
<dbReference type="InterPro" id="IPR017034">
    <property type="entry name" value="Abi_system_AbiD/AbiF"/>
</dbReference>
<reference evidence="1 2" key="1">
    <citation type="journal article" date="2002" name="Proc. Natl. Acad. Sci. U.S.A.">
        <title>Genome sequence of Streptococcus mutans UA159, a cariogenic dental pathogen.</title>
        <authorList>
            <person name="Ajdic D."/>
            <person name="McShan W.M."/>
            <person name="McLaughlin R.E."/>
            <person name="Savic G."/>
            <person name="Chang J."/>
            <person name="Carson M.B."/>
            <person name="Primeaux C."/>
            <person name="Tian R."/>
            <person name="Kenton S."/>
            <person name="Jia H."/>
            <person name="Lin S."/>
            <person name="Qian Y."/>
            <person name="Li S."/>
            <person name="Zhu H."/>
            <person name="Najar F."/>
            <person name="Lai H."/>
            <person name="White J."/>
            <person name="Roe B.A."/>
            <person name="Ferretti J.J."/>
        </authorList>
    </citation>
    <scope>NUCLEOTIDE SEQUENCE [LARGE SCALE GENOMIC DNA]</scope>
    <source>
        <strain evidence="2">ATCC 700610 / UA159</strain>
    </source>
</reference>
<dbReference type="EMBL" id="AE014133">
    <property type="protein sequence ID" value="AAN57831.1"/>
    <property type="molecule type" value="Genomic_DNA"/>
</dbReference>
<protein>
    <recommendedName>
        <fullName evidence="3">Abortive infection bacteriophage resistance protein</fullName>
    </recommendedName>
</protein>
<accession>Q8DWK3</accession>
<dbReference type="HOGENOM" id="CLU_044962_2_0_9"/>
<dbReference type="PIRSF" id="PIRSF034934">
    <property type="entry name" value="AbiF_AbiD"/>
    <property type="match status" value="1"/>
</dbReference>
<dbReference type="KEGG" id="smu:SMU_42"/>
<evidence type="ECO:0000313" key="2">
    <source>
        <dbReference type="Proteomes" id="UP000002512"/>
    </source>
</evidence>
<dbReference type="Proteomes" id="UP000002512">
    <property type="component" value="Chromosome"/>
</dbReference>
<dbReference type="Pfam" id="PF07751">
    <property type="entry name" value="Abi_2"/>
    <property type="match status" value="1"/>
</dbReference>
<dbReference type="RefSeq" id="WP_002263382.1">
    <property type="nucleotide sequence ID" value="NC_004350.2"/>
</dbReference>
<dbReference type="InterPro" id="IPR011664">
    <property type="entry name" value="Abi_system_AbiD/AbiF-like"/>
</dbReference>
<gene>
    <name evidence="1" type="ordered locus">SMU_42</name>
</gene>